<evidence type="ECO:0000256" key="3">
    <source>
        <dbReference type="ARBA" id="ARBA00022598"/>
    </source>
</evidence>
<evidence type="ECO:0000259" key="5">
    <source>
        <dbReference type="PROSITE" id="PS50160"/>
    </source>
</evidence>
<dbReference type="InterPro" id="IPR012310">
    <property type="entry name" value="DNA_ligase_ATP-dep_cent"/>
</dbReference>
<dbReference type="AlphaFoldDB" id="A0A9X3WYP0"/>
<dbReference type="Gene3D" id="2.40.50.140">
    <property type="entry name" value="Nucleic acid-binding proteins"/>
    <property type="match status" value="1"/>
</dbReference>
<dbReference type="PANTHER" id="PTHR45674:SF4">
    <property type="entry name" value="DNA LIGASE 1"/>
    <property type="match status" value="1"/>
</dbReference>
<dbReference type="PROSITE" id="PS00697">
    <property type="entry name" value="DNA_LIGASE_A1"/>
    <property type="match status" value="1"/>
</dbReference>
<dbReference type="EMBL" id="JAMQKB010000020">
    <property type="protein sequence ID" value="MDC3425734.1"/>
    <property type="molecule type" value="Genomic_DNA"/>
</dbReference>
<comment type="similarity">
    <text evidence="1">Belongs to the ATP-dependent DNA ligase family.</text>
</comment>
<dbReference type="GO" id="GO:0006281">
    <property type="term" value="P:DNA repair"/>
    <property type="evidence" value="ECO:0007669"/>
    <property type="project" value="InterPro"/>
</dbReference>
<dbReference type="SUPFAM" id="SSF50249">
    <property type="entry name" value="Nucleic acid-binding proteins"/>
    <property type="match status" value="1"/>
</dbReference>
<dbReference type="CDD" id="cd07971">
    <property type="entry name" value="OBF_DNA_ligase_LigD"/>
    <property type="match status" value="1"/>
</dbReference>
<evidence type="ECO:0000256" key="1">
    <source>
        <dbReference type="ARBA" id="ARBA00007572"/>
    </source>
</evidence>
<dbReference type="Pfam" id="PF04679">
    <property type="entry name" value="DNA_ligase_A_C"/>
    <property type="match status" value="1"/>
</dbReference>
<dbReference type="InterPro" id="IPR016059">
    <property type="entry name" value="DNA_ligase_ATP-dep_CS"/>
</dbReference>
<dbReference type="Proteomes" id="UP001145050">
    <property type="component" value="Unassembled WGS sequence"/>
</dbReference>
<organism evidence="6 7">
    <name type="scientific">Terrihalobacillus insolitus</name>
    <dbReference type="NCBI Taxonomy" id="2950438"/>
    <lineage>
        <taxon>Bacteria</taxon>
        <taxon>Bacillati</taxon>
        <taxon>Bacillota</taxon>
        <taxon>Bacilli</taxon>
        <taxon>Bacillales</taxon>
        <taxon>Bacillaceae</taxon>
        <taxon>Terrihalobacillus</taxon>
    </lineage>
</organism>
<comment type="caution">
    <text evidence="6">The sequence shown here is derived from an EMBL/GenBank/DDBJ whole genome shotgun (WGS) entry which is preliminary data.</text>
</comment>
<evidence type="ECO:0000256" key="2">
    <source>
        <dbReference type="ARBA" id="ARBA00012727"/>
    </source>
</evidence>
<dbReference type="InterPro" id="IPR012309">
    <property type="entry name" value="DNA_ligase_ATP-dep_C"/>
</dbReference>
<dbReference type="Gene3D" id="3.30.470.30">
    <property type="entry name" value="DNA ligase/mRNA capping enzyme"/>
    <property type="match status" value="1"/>
</dbReference>
<dbReference type="PROSITE" id="PS50160">
    <property type="entry name" value="DNA_LIGASE_A3"/>
    <property type="match status" value="1"/>
</dbReference>
<dbReference type="RefSeq" id="WP_272437551.1">
    <property type="nucleotide sequence ID" value="NZ_JAMQKB010000020.1"/>
</dbReference>
<dbReference type="GO" id="GO:0005524">
    <property type="term" value="F:ATP binding"/>
    <property type="evidence" value="ECO:0007669"/>
    <property type="project" value="InterPro"/>
</dbReference>
<sequence>MNLDPIIPFEPITSEEIPQGSEWISQIKWDGVRILTYFNGQDIKLYNRKLNERTNTYPELKNINSLTSAKSFIFDGEVIALDHKGKPSFHEVMRRDGIRRMERVNDIAKEVPVYYMIFDIIFLNDEWINEYSLKDRLDLLLNSIEPNKHVQIVPSNSDGHSLFEVAKKHDLEGIISKNLNSRYIIKGKNLDWRKIKNYKDLIAVIGGVTYRGGIVNSMLLGLYDNNNQFLYIGHVGTGKLTRTEWENLTKLMEPLRTNHKPFANHPERVNKVQWLQPLLTVKVQYIEWPKDHSLRQPSIQAFVDHDPKNCRLSES</sequence>
<gene>
    <name evidence="6" type="ORF">NC797_14600</name>
</gene>
<dbReference type="CDD" id="cd07906">
    <property type="entry name" value="Adenylation_DNA_ligase_LigD_LigC"/>
    <property type="match status" value="1"/>
</dbReference>
<dbReference type="InterPro" id="IPR050191">
    <property type="entry name" value="ATP-dep_DNA_ligase"/>
</dbReference>
<dbReference type="PANTHER" id="PTHR45674">
    <property type="entry name" value="DNA LIGASE 1/3 FAMILY MEMBER"/>
    <property type="match status" value="1"/>
</dbReference>
<dbReference type="InterPro" id="IPR012340">
    <property type="entry name" value="NA-bd_OB-fold"/>
</dbReference>
<dbReference type="EC" id="6.5.1.1" evidence="2"/>
<keyword evidence="3 6" id="KW-0436">Ligase</keyword>
<dbReference type="SUPFAM" id="SSF56091">
    <property type="entry name" value="DNA ligase/mRNA capping enzyme, catalytic domain"/>
    <property type="match status" value="1"/>
</dbReference>
<evidence type="ECO:0000313" key="7">
    <source>
        <dbReference type="Proteomes" id="UP001145050"/>
    </source>
</evidence>
<evidence type="ECO:0000256" key="4">
    <source>
        <dbReference type="ARBA" id="ARBA00034003"/>
    </source>
</evidence>
<accession>A0A9X3WYP0</accession>
<keyword evidence="7" id="KW-1185">Reference proteome</keyword>
<comment type="catalytic activity">
    <reaction evidence="4">
        <text>ATP + (deoxyribonucleotide)n-3'-hydroxyl + 5'-phospho-(deoxyribonucleotide)m = (deoxyribonucleotide)n+m + AMP + diphosphate.</text>
        <dbReference type="EC" id="6.5.1.1"/>
    </reaction>
</comment>
<reference evidence="6" key="1">
    <citation type="submission" date="2022-06" db="EMBL/GenBank/DDBJ databases">
        <title>Aquibacillus sp. a new bacterium isolated from soil saline samples.</title>
        <authorList>
            <person name="Galisteo C."/>
            <person name="De La Haba R."/>
            <person name="Sanchez-Porro C."/>
            <person name="Ventosa A."/>
        </authorList>
    </citation>
    <scope>NUCLEOTIDE SEQUENCE</scope>
    <source>
        <strain evidence="6">3ASR75-11</strain>
    </source>
</reference>
<dbReference type="GO" id="GO:0006310">
    <property type="term" value="P:DNA recombination"/>
    <property type="evidence" value="ECO:0007669"/>
    <property type="project" value="InterPro"/>
</dbReference>
<protein>
    <recommendedName>
        <fullName evidence="2">DNA ligase (ATP)</fullName>
        <ecNumber evidence="2">6.5.1.1</ecNumber>
    </recommendedName>
</protein>
<dbReference type="Pfam" id="PF01068">
    <property type="entry name" value="DNA_ligase_A_M"/>
    <property type="match status" value="1"/>
</dbReference>
<dbReference type="GO" id="GO:0003910">
    <property type="term" value="F:DNA ligase (ATP) activity"/>
    <property type="evidence" value="ECO:0007669"/>
    <property type="project" value="UniProtKB-EC"/>
</dbReference>
<feature type="domain" description="ATP-dependent DNA ligase family profile" evidence="5">
    <location>
        <begin position="106"/>
        <end position="224"/>
    </location>
</feature>
<proteinExistence type="inferred from homology"/>
<evidence type="ECO:0000313" key="6">
    <source>
        <dbReference type="EMBL" id="MDC3425734.1"/>
    </source>
</evidence>
<name>A0A9X3WYP0_9BACI</name>